<evidence type="ECO:0000256" key="1">
    <source>
        <dbReference type="SAM" id="Phobius"/>
    </source>
</evidence>
<feature type="transmembrane region" description="Helical" evidence="1">
    <location>
        <begin position="51"/>
        <end position="73"/>
    </location>
</feature>
<protein>
    <submittedName>
        <fullName evidence="2">Uncharacterized protein</fullName>
    </submittedName>
</protein>
<organism evidence="2 3">
    <name type="scientific">Lachnospira eligens</name>
    <dbReference type="NCBI Taxonomy" id="39485"/>
    <lineage>
        <taxon>Bacteria</taxon>
        <taxon>Bacillati</taxon>
        <taxon>Bacillota</taxon>
        <taxon>Clostridia</taxon>
        <taxon>Lachnospirales</taxon>
        <taxon>Lachnospiraceae</taxon>
        <taxon>Lachnospira</taxon>
    </lineage>
</organism>
<reference evidence="2 3" key="1">
    <citation type="submission" date="2015-09" db="EMBL/GenBank/DDBJ databases">
        <authorList>
            <consortium name="Pathogen Informatics"/>
        </authorList>
    </citation>
    <scope>NUCLEOTIDE SEQUENCE [LARGE SCALE GENOMIC DNA]</scope>
    <source>
        <strain evidence="2 3">2789STDY5834875</strain>
    </source>
</reference>
<evidence type="ECO:0000313" key="3">
    <source>
        <dbReference type="Proteomes" id="UP000095621"/>
    </source>
</evidence>
<evidence type="ECO:0000313" key="2">
    <source>
        <dbReference type="EMBL" id="CUQ79334.1"/>
    </source>
</evidence>
<keyword evidence="1" id="KW-0472">Membrane</keyword>
<dbReference type="AlphaFoldDB" id="A0A174YW05"/>
<feature type="transmembrane region" description="Helical" evidence="1">
    <location>
        <begin position="20"/>
        <end position="45"/>
    </location>
</feature>
<sequence>MKMLLNICKNTNLTEKKYEYLFLLLNTLAWCAIGFVVWAVVSIFAFRGTEWMFTFVGYFGLIPGFIGGVVEAWRNER</sequence>
<accession>A0A174YW05</accession>
<proteinExistence type="predicted"/>
<dbReference type="RefSeq" id="WP_055216829.1">
    <property type="nucleotide sequence ID" value="NZ_DAWENU010000062.1"/>
</dbReference>
<keyword evidence="1" id="KW-0812">Transmembrane</keyword>
<name>A0A174YW05_9FIRM</name>
<dbReference type="Proteomes" id="UP000095621">
    <property type="component" value="Unassembled WGS sequence"/>
</dbReference>
<keyword evidence="1" id="KW-1133">Transmembrane helix</keyword>
<gene>
    <name evidence="2" type="ORF">ERS852490_02998</name>
</gene>
<dbReference type="EMBL" id="CZBU01000009">
    <property type="protein sequence ID" value="CUQ79334.1"/>
    <property type="molecule type" value="Genomic_DNA"/>
</dbReference>